<accession>A0ABD1ADI5</accession>
<dbReference type="InterPro" id="IPR055414">
    <property type="entry name" value="LRR_R13L4/SHOC2-like"/>
</dbReference>
<dbReference type="InterPro" id="IPR044974">
    <property type="entry name" value="Disease_R_plants"/>
</dbReference>
<dbReference type="SUPFAM" id="SSF52540">
    <property type="entry name" value="P-loop containing nucleoside triphosphate hydrolases"/>
    <property type="match status" value="1"/>
</dbReference>
<dbReference type="PRINTS" id="PR00364">
    <property type="entry name" value="DISEASERSIST"/>
</dbReference>
<dbReference type="Proteomes" id="UP001558713">
    <property type="component" value="Unassembled WGS sequence"/>
</dbReference>
<keyword evidence="1" id="KW-0677">Repeat</keyword>
<dbReference type="InterPro" id="IPR042197">
    <property type="entry name" value="Apaf_helical"/>
</dbReference>
<evidence type="ECO:0000259" key="5">
    <source>
        <dbReference type="Pfam" id="PF18052"/>
    </source>
</evidence>
<comment type="caution">
    <text evidence="8">The sequence shown here is derived from an EMBL/GenBank/DDBJ whole genome shotgun (WGS) entry which is preliminary data.</text>
</comment>
<sequence length="942" mass="107989">MADAIVTLGVQKLWDLLNNEYELLGGVGEQVIELKSDLNMLMSFLKDADAKKQTSALVRNCLEEIKEISFDAEDIIEAFHLKKEREKESGIMKMPRSLARVMVDRRQTALDITIISKRIAKVIQVMQTFGVQPIISDSRYAQALQEIQRETRHTFPHEYESYNVGLGANVEKLVSELVDKDDVHVVSITGMGGIGKTTLARHVFNHEKVGKYFDGFAWVCVSQQFTRKYVWETILQSLKPDQYKGSKMTEGELQEKLSELLETHIALIVLDDMWKEEHWYKIKDAFPPKKGWKILLTSRTEGVAFHVDRTCFTFKPQCLTDKDSWTLFQSIAFPRSRTAGYKVDGEMEKMVKDTIKQCGGLPLAVKVLGGLLAAQYTLREWKRVCENIGTNIMGRTNFDEDSNSLVYSVLSVSFEELPSYLKHCFLYLAQFPEDCAINVEKLSYYWAAEGILNPRFYDGTTIRDVADRSIKELVKRNMVTAEIDIKTSRFETCQLHDMMRELCLSKAEEERFLRVVNTRSRSSSTHFKSRRLAVHCSDRFDGDVEIQNPKLRSLLFVEGDKFLGLMETNVSFTMLQFLRVLDLTRAGFKGGKLPSNIAKLIHLRYLCLYKAAVSHLPSWLRNLKLLLYLNLDVSLLLSSATNQEQPLYVPNIFKDMQELRYLCLPRKIHDKAKLELGNQVNLETLENFQTNNSSVGDLGRMKKLRNLSVYVNRGCNMKTLSSHLGSLSHLETLIINGKRVGVESLSLSRRLSKNLSRDHGRMGDNAEEFVLKCADLYQLEIHMPKLIDVNNFPSRLTSITLSHCCLEEDPMPMLEKLRQLNEVTLGTRAFVGNKMICSESGFPQLQKLLLSELEEWEEWIIKQGSMPLLQSLIISRCGNLKMLPDMRVIPSLKELRLSVIENYFKQNLEKNGEDYYKVQHIPNVQISLARIMNFSNNIQPGN</sequence>
<dbReference type="PANTHER" id="PTHR23155">
    <property type="entry name" value="DISEASE RESISTANCE PROTEIN RP"/>
    <property type="match status" value="1"/>
</dbReference>
<keyword evidence="2" id="KW-0547">Nucleotide-binding</keyword>
<dbReference type="InterPro" id="IPR036388">
    <property type="entry name" value="WH-like_DNA-bd_sf"/>
</dbReference>
<feature type="domain" description="Disease resistance protein winged helix" evidence="6">
    <location>
        <begin position="431"/>
        <end position="502"/>
    </location>
</feature>
<feature type="domain" description="NB-ARC" evidence="4">
    <location>
        <begin position="169"/>
        <end position="336"/>
    </location>
</feature>
<evidence type="ECO:0000313" key="8">
    <source>
        <dbReference type="EMBL" id="KAL1197785.1"/>
    </source>
</evidence>
<keyword evidence="9" id="KW-1185">Reference proteome</keyword>
<dbReference type="FunFam" id="1.10.8.430:FF:000003">
    <property type="entry name" value="Probable disease resistance protein At5g66910"/>
    <property type="match status" value="1"/>
</dbReference>
<evidence type="ECO:0000259" key="7">
    <source>
        <dbReference type="Pfam" id="PF23598"/>
    </source>
</evidence>
<dbReference type="GO" id="GO:0000166">
    <property type="term" value="F:nucleotide binding"/>
    <property type="evidence" value="ECO:0007669"/>
    <property type="project" value="UniProtKB-KW"/>
</dbReference>
<dbReference type="GO" id="GO:0006952">
    <property type="term" value="P:defense response"/>
    <property type="evidence" value="ECO:0007669"/>
    <property type="project" value="UniProtKB-KW"/>
</dbReference>
<dbReference type="Pfam" id="PF00931">
    <property type="entry name" value="NB-ARC"/>
    <property type="match status" value="1"/>
</dbReference>
<dbReference type="AlphaFoldDB" id="A0ABD1ADI5"/>
<evidence type="ECO:0000256" key="2">
    <source>
        <dbReference type="ARBA" id="ARBA00022741"/>
    </source>
</evidence>
<dbReference type="FunFam" id="3.40.50.300:FF:001091">
    <property type="entry name" value="Probable disease resistance protein At1g61300"/>
    <property type="match status" value="1"/>
</dbReference>
<organism evidence="8 9">
    <name type="scientific">Cardamine amara subsp. amara</name>
    <dbReference type="NCBI Taxonomy" id="228776"/>
    <lineage>
        <taxon>Eukaryota</taxon>
        <taxon>Viridiplantae</taxon>
        <taxon>Streptophyta</taxon>
        <taxon>Embryophyta</taxon>
        <taxon>Tracheophyta</taxon>
        <taxon>Spermatophyta</taxon>
        <taxon>Magnoliopsida</taxon>
        <taxon>eudicotyledons</taxon>
        <taxon>Gunneridae</taxon>
        <taxon>Pentapetalae</taxon>
        <taxon>rosids</taxon>
        <taxon>malvids</taxon>
        <taxon>Brassicales</taxon>
        <taxon>Brassicaceae</taxon>
        <taxon>Cardamineae</taxon>
        <taxon>Cardamine</taxon>
    </lineage>
</organism>
<dbReference type="Pfam" id="PF23559">
    <property type="entry name" value="WHD_DRP"/>
    <property type="match status" value="1"/>
</dbReference>
<evidence type="ECO:0000313" key="9">
    <source>
        <dbReference type="Proteomes" id="UP001558713"/>
    </source>
</evidence>
<dbReference type="InterPro" id="IPR041118">
    <property type="entry name" value="Rx_N"/>
</dbReference>
<evidence type="ECO:0000259" key="4">
    <source>
        <dbReference type="Pfam" id="PF00931"/>
    </source>
</evidence>
<dbReference type="Gene3D" id="3.40.50.300">
    <property type="entry name" value="P-loop containing nucleotide triphosphate hydrolases"/>
    <property type="match status" value="1"/>
</dbReference>
<dbReference type="InterPro" id="IPR002182">
    <property type="entry name" value="NB-ARC"/>
</dbReference>
<dbReference type="CDD" id="cd14798">
    <property type="entry name" value="RX-CC_like"/>
    <property type="match status" value="1"/>
</dbReference>
<reference evidence="8 9" key="1">
    <citation type="submission" date="2024-04" db="EMBL/GenBank/DDBJ databases">
        <title>Genome assembly C_amara_ONT_v2.</title>
        <authorList>
            <person name="Yant L."/>
            <person name="Moore C."/>
            <person name="Slenker M."/>
        </authorList>
    </citation>
    <scope>NUCLEOTIDE SEQUENCE [LARGE SCALE GENOMIC DNA]</scope>
    <source>
        <tissue evidence="8">Leaf</tissue>
    </source>
</reference>
<feature type="domain" description="Disease resistance R13L4/SHOC-2-like LRR" evidence="7">
    <location>
        <begin position="566"/>
        <end position="899"/>
    </location>
</feature>
<evidence type="ECO:0000256" key="1">
    <source>
        <dbReference type="ARBA" id="ARBA00022737"/>
    </source>
</evidence>
<dbReference type="FunFam" id="1.10.10.10:FF:000322">
    <property type="entry name" value="Probable disease resistance protein At1g63360"/>
    <property type="match status" value="1"/>
</dbReference>
<dbReference type="EMBL" id="JBANAX010000685">
    <property type="protein sequence ID" value="KAL1197785.1"/>
    <property type="molecule type" value="Genomic_DNA"/>
</dbReference>
<dbReference type="Gene3D" id="1.10.10.10">
    <property type="entry name" value="Winged helix-like DNA-binding domain superfamily/Winged helix DNA-binding domain"/>
    <property type="match status" value="1"/>
</dbReference>
<name>A0ABD1ADI5_CARAN</name>
<dbReference type="InterPro" id="IPR058922">
    <property type="entry name" value="WHD_DRP"/>
</dbReference>
<dbReference type="InterPro" id="IPR032675">
    <property type="entry name" value="LRR_dom_sf"/>
</dbReference>
<keyword evidence="3" id="KW-0611">Plant defense</keyword>
<dbReference type="InterPro" id="IPR038005">
    <property type="entry name" value="RX-like_CC"/>
</dbReference>
<dbReference type="SUPFAM" id="SSF52058">
    <property type="entry name" value="L domain-like"/>
    <property type="match status" value="1"/>
</dbReference>
<protein>
    <submittedName>
        <fullName evidence="8">Disease resistance protein</fullName>
    </submittedName>
</protein>
<dbReference type="GO" id="GO:0051707">
    <property type="term" value="P:response to other organism"/>
    <property type="evidence" value="ECO:0007669"/>
    <property type="project" value="UniProtKB-ARBA"/>
</dbReference>
<proteinExistence type="predicted"/>
<gene>
    <name evidence="8" type="ORF">V5N11_003688</name>
</gene>
<dbReference type="Gene3D" id="1.10.8.430">
    <property type="entry name" value="Helical domain of apoptotic protease-activating factors"/>
    <property type="match status" value="1"/>
</dbReference>
<dbReference type="Pfam" id="PF23598">
    <property type="entry name" value="LRR_14"/>
    <property type="match status" value="1"/>
</dbReference>
<dbReference type="Gene3D" id="1.20.5.4130">
    <property type="match status" value="1"/>
</dbReference>
<dbReference type="InterPro" id="IPR027417">
    <property type="entry name" value="P-loop_NTPase"/>
</dbReference>
<dbReference type="Pfam" id="PF18052">
    <property type="entry name" value="Rx_N"/>
    <property type="match status" value="1"/>
</dbReference>
<dbReference type="Gene3D" id="3.80.10.10">
    <property type="entry name" value="Ribonuclease Inhibitor"/>
    <property type="match status" value="1"/>
</dbReference>
<dbReference type="PANTHER" id="PTHR23155:SF1185">
    <property type="entry name" value="DISEASE RESISTANCE RPP8-LIKE PROTEIN 3-RELATED"/>
    <property type="match status" value="1"/>
</dbReference>
<evidence type="ECO:0000256" key="3">
    <source>
        <dbReference type="ARBA" id="ARBA00022821"/>
    </source>
</evidence>
<evidence type="ECO:0000259" key="6">
    <source>
        <dbReference type="Pfam" id="PF23559"/>
    </source>
</evidence>
<feature type="domain" description="Disease resistance N-terminal" evidence="5">
    <location>
        <begin position="6"/>
        <end position="90"/>
    </location>
</feature>